<keyword evidence="6 8" id="KW-0472">Membrane</keyword>
<keyword evidence="3" id="KW-1003">Cell membrane</keyword>
<protein>
    <submittedName>
        <fullName evidence="10">MMPL family transporter</fullName>
    </submittedName>
</protein>
<evidence type="ECO:0000313" key="11">
    <source>
        <dbReference type="Proteomes" id="UP000696294"/>
    </source>
</evidence>
<evidence type="ECO:0000256" key="4">
    <source>
        <dbReference type="ARBA" id="ARBA00022692"/>
    </source>
</evidence>
<comment type="subcellular location">
    <subcellularLocation>
        <location evidence="1">Cell membrane</location>
        <topology evidence="1">Multi-pass membrane protein</topology>
    </subcellularLocation>
</comment>
<feature type="transmembrane region" description="Helical" evidence="8">
    <location>
        <begin position="572"/>
        <end position="592"/>
    </location>
</feature>
<feature type="transmembrane region" description="Helical" evidence="8">
    <location>
        <begin position="202"/>
        <end position="222"/>
    </location>
</feature>
<proteinExistence type="inferred from homology"/>
<keyword evidence="11" id="KW-1185">Reference proteome</keyword>
<feature type="transmembrane region" description="Helical" evidence="8">
    <location>
        <begin position="330"/>
        <end position="349"/>
    </location>
</feature>
<evidence type="ECO:0000256" key="8">
    <source>
        <dbReference type="SAM" id="Phobius"/>
    </source>
</evidence>
<feature type="transmembrane region" description="Helical" evidence="8">
    <location>
        <begin position="682"/>
        <end position="702"/>
    </location>
</feature>
<feature type="transmembrane region" description="Helical" evidence="8">
    <location>
        <begin position="638"/>
        <end position="661"/>
    </location>
</feature>
<dbReference type="Pfam" id="PF03176">
    <property type="entry name" value="MMPL"/>
    <property type="match status" value="3"/>
</dbReference>
<dbReference type="PANTHER" id="PTHR33406:SF11">
    <property type="entry name" value="MEMBRANE PROTEIN SCO6666-RELATED"/>
    <property type="match status" value="1"/>
</dbReference>
<feature type="transmembrane region" description="Helical" evidence="8">
    <location>
        <begin position="417"/>
        <end position="439"/>
    </location>
</feature>
<feature type="transmembrane region" description="Helical" evidence="8">
    <location>
        <begin position="176"/>
        <end position="195"/>
    </location>
</feature>
<feature type="transmembrane region" description="Helical" evidence="8">
    <location>
        <begin position="599"/>
        <end position="618"/>
    </location>
</feature>
<dbReference type="SUPFAM" id="SSF82866">
    <property type="entry name" value="Multidrug efflux transporter AcrB transmembrane domain"/>
    <property type="match status" value="2"/>
</dbReference>
<accession>A0ABX1AW29</accession>
<evidence type="ECO:0000256" key="2">
    <source>
        <dbReference type="ARBA" id="ARBA00010157"/>
    </source>
</evidence>
<feature type="region of interest" description="Disordered" evidence="7">
    <location>
        <begin position="763"/>
        <end position="782"/>
    </location>
</feature>
<dbReference type="InterPro" id="IPR004869">
    <property type="entry name" value="MMPL_dom"/>
</dbReference>
<evidence type="ECO:0000256" key="5">
    <source>
        <dbReference type="ARBA" id="ARBA00022989"/>
    </source>
</evidence>
<evidence type="ECO:0000313" key="10">
    <source>
        <dbReference type="EMBL" id="NJP88214.1"/>
    </source>
</evidence>
<reference evidence="10 11" key="1">
    <citation type="submission" date="2020-03" db="EMBL/GenBank/DDBJ databases">
        <title>WGS of actinomycetes isolated from Thailand.</title>
        <authorList>
            <person name="Thawai C."/>
        </authorList>
    </citation>
    <scope>NUCLEOTIDE SEQUENCE [LARGE SCALE GENOMIC DNA]</scope>
    <source>
        <strain evidence="10 11">FMUSA5-5</strain>
    </source>
</reference>
<dbReference type="InterPro" id="IPR050545">
    <property type="entry name" value="Mycobact_MmpL"/>
</dbReference>
<evidence type="ECO:0000256" key="6">
    <source>
        <dbReference type="ARBA" id="ARBA00023136"/>
    </source>
</evidence>
<evidence type="ECO:0000256" key="3">
    <source>
        <dbReference type="ARBA" id="ARBA00022475"/>
    </source>
</evidence>
<dbReference type="Gene3D" id="1.20.1640.10">
    <property type="entry name" value="Multidrug efflux transporter AcrB transmembrane domain"/>
    <property type="match status" value="2"/>
</dbReference>
<organism evidence="10 11">
    <name type="scientific">Nonomuraea composti</name>
    <dbReference type="NCBI Taxonomy" id="2720023"/>
    <lineage>
        <taxon>Bacteria</taxon>
        <taxon>Bacillati</taxon>
        <taxon>Actinomycetota</taxon>
        <taxon>Actinomycetes</taxon>
        <taxon>Streptosporangiales</taxon>
        <taxon>Streptosporangiaceae</taxon>
        <taxon>Nonomuraea</taxon>
    </lineage>
</organism>
<gene>
    <name evidence="10" type="ORF">HCN51_01860</name>
</gene>
<dbReference type="Proteomes" id="UP000696294">
    <property type="component" value="Unassembled WGS sequence"/>
</dbReference>
<name>A0ABX1AW29_9ACTN</name>
<comment type="similarity">
    <text evidence="2">Belongs to the resistance-nodulation-cell division (RND) (TC 2.A.6) family. MmpL subfamily.</text>
</comment>
<dbReference type="EMBL" id="JAATEP010000001">
    <property type="protein sequence ID" value="NJP88214.1"/>
    <property type="molecule type" value="Genomic_DNA"/>
</dbReference>
<feature type="domain" description="Membrane transport protein MMPL" evidence="9">
    <location>
        <begin position="315"/>
        <end position="418"/>
    </location>
</feature>
<dbReference type="PANTHER" id="PTHR33406">
    <property type="entry name" value="MEMBRANE PROTEIN MJ1562-RELATED"/>
    <property type="match status" value="1"/>
</dbReference>
<evidence type="ECO:0000256" key="7">
    <source>
        <dbReference type="SAM" id="MobiDB-lite"/>
    </source>
</evidence>
<sequence>MMFATIGRFAVRRRTWVFVAAILFVVLGGFWGSGAGGVLGGGAGLDHPHGESAQANRLLAGTLGRHVADVVVMYESDTMSVDDPRFRRQVEQAVARLLRDSYEWVESYYSTGSADFVSHDRHKTYVALQLPGAVEEEQGAVHDRILPLLDAPGLTERFGGLTAVGRQFNTISDRDLATAELLSFPLLIILLLVVFRSLVAAALPLAIAVLVAVGSLVVLRIVGGLVDLSTAAINVVVILGLGLATDYALLIVNRFREELAVGRVDENGVVRPAAAGDAAARAPAIENAAARAPEAGDAAVSGTAIENDAVHAAAIENAVVRAIATAGRTVAVSGITVAVTLGGLLVFPSRFLTSLAYAGVSVVLFAVISALTVLPALLRVAGHRIDALRVPLVGRRRTRPEGRRWYRTAHAVMRRPVTVVLGITLALGALGTPLLGAVWSRPAEWALPADTDSVIVTRQLAEEFPYDPTKVISTVVRMPGPAGTPEAKAQLDAFAQRLGRIDGVERARVTGTEGDLARITLGYSLSPYGQEIRDVVAKLRAEPPPPGATALFANRPAAIADMLAMIGDGLPWMLLITSVVTFVVLFLAFGSVTLPLKTVLTNLLSLSAAFGAMVLIFQDGFLSGLLGFTAPGFIDANMPVMIAAIAFGLAMDYEVFMLARIREHYLASRDPVESVAVGVQHTARIVTAAALLLGVVVGAFVITNVTVLKMIGVGLVVALVVDATIVRGLLVPASMKLLGPWAWWAPRPLARWWDRHGLPEPEQPTMPVAAPVSVPDAGRRSR</sequence>
<feature type="transmembrane region" description="Helical" evidence="8">
    <location>
        <begin position="228"/>
        <end position="250"/>
    </location>
</feature>
<keyword evidence="5 8" id="KW-1133">Transmembrane helix</keyword>
<dbReference type="RefSeq" id="WP_168006025.1">
    <property type="nucleotide sequence ID" value="NZ_JAATEP010000001.1"/>
</dbReference>
<feature type="domain" description="Membrane transport protein MMPL" evidence="9">
    <location>
        <begin position="70"/>
        <end position="271"/>
    </location>
</feature>
<keyword evidence="4 8" id="KW-0812">Transmembrane</keyword>
<evidence type="ECO:0000259" key="9">
    <source>
        <dbReference type="Pfam" id="PF03176"/>
    </source>
</evidence>
<evidence type="ECO:0000256" key="1">
    <source>
        <dbReference type="ARBA" id="ARBA00004651"/>
    </source>
</evidence>
<feature type="transmembrane region" description="Helical" evidence="8">
    <location>
        <begin position="355"/>
        <end position="378"/>
    </location>
</feature>
<feature type="domain" description="Membrane transport protein MMPL" evidence="9">
    <location>
        <begin position="447"/>
        <end position="764"/>
    </location>
</feature>
<comment type="caution">
    <text evidence="10">The sequence shown here is derived from an EMBL/GenBank/DDBJ whole genome shotgun (WGS) entry which is preliminary data.</text>
</comment>